<dbReference type="Proteomes" id="UP000215256">
    <property type="component" value="Chromosome 2"/>
</dbReference>
<accession>A0A248UBR0</accession>
<gene>
    <name evidence="1" type="ORF">CES85_4898</name>
</gene>
<evidence type="ECO:0000313" key="2">
    <source>
        <dbReference type="Proteomes" id="UP000215256"/>
    </source>
</evidence>
<dbReference type="PROSITE" id="PS51257">
    <property type="entry name" value="PROKAR_LIPOPROTEIN"/>
    <property type="match status" value="1"/>
</dbReference>
<protein>
    <recommendedName>
        <fullName evidence="3">Lipoprotein</fullName>
    </recommendedName>
</protein>
<reference evidence="1 2" key="1">
    <citation type="submission" date="2017-07" db="EMBL/GenBank/DDBJ databases">
        <title>Phylogenetic study on the rhizospheric bacterium Ochrobactrum sp. A44.</title>
        <authorList>
            <person name="Krzyzanowska D.M."/>
            <person name="Ossowicki A."/>
            <person name="Rajewska M."/>
            <person name="Maciag T."/>
            <person name="Kaczynski Z."/>
            <person name="Czerwicka M."/>
            <person name="Jafra S."/>
        </authorList>
    </citation>
    <scope>NUCLEOTIDE SEQUENCE [LARGE SCALE GENOMIC DNA]</scope>
    <source>
        <strain evidence="1 2">A44</strain>
    </source>
</reference>
<evidence type="ECO:0000313" key="1">
    <source>
        <dbReference type="EMBL" id="ASV84106.1"/>
    </source>
</evidence>
<evidence type="ECO:0008006" key="3">
    <source>
        <dbReference type="Google" id="ProtNLM"/>
    </source>
</evidence>
<organism evidence="1 2">
    <name type="scientific">Ochrobactrum quorumnocens</name>
    <dbReference type="NCBI Taxonomy" id="271865"/>
    <lineage>
        <taxon>Bacteria</taxon>
        <taxon>Pseudomonadati</taxon>
        <taxon>Pseudomonadota</taxon>
        <taxon>Alphaproteobacteria</taxon>
        <taxon>Hyphomicrobiales</taxon>
        <taxon>Brucellaceae</taxon>
        <taxon>Brucella/Ochrobactrum group</taxon>
        <taxon>Ochrobactrum</taxon>
    </lineage>
</organism>
<dbReference type="KEGG" id="och:CES85_4898"/>
<name>A0A248UBR0_9HYPH</name>
<sequence length="66" mass="6777">MKLINGAMLVAVMVIGAGCVGSVQKNASVSVAECADVKQNVANSEKCKAPRLGWEGANGSDFNISH</sequence>
<dbReference type="AlphaFoldDB" id="A0A248UBR0"/>
<proteinExistence type="predicted"/>
<dbReference type="EMBL" id="CP022603">
    <property type="protein sequence ID" value="ASV84106.1"/>
    <property type="molecule type" value="Genomic_DNA"/>
</dbReference>